<dbReference type="KEGG" id="mcun:NCTC10297_00430"/>
<dbReference type="EMBL" id="LR134343">
    <property type="protein sequence ID" value="VEG12503.1"/>
    <property type="molecule type" value="Genomic_DNA"/>
</dbReference>
<dbReference type="InterPro" id="IPR012658">
    <property type="entry name" value="YheV"/>
</dbReference>
<proteinExistence type="predicted"/>
<evidence type="ECO:0000313" key="2">
    <source>
        <dbReference type="Proteomes" id="UP000274100"/>
    </source>
</evidence>
<sequence>MRYQSTRPKRQFLAGVSCPSCNHTDTIVQVQIFIPSFDEYIECINCNHQERRPSKEDIATINQPADQNGVGIIKFK</sequence>
<gene>
    <name evidence="1" type="ORF">NCTC10297_00430</name>
</gene>
<name>A0A3S4QNN0_9GAMM</name>
<dbReference type="RefSeq" id="WP_126329758.1">
    <property type="nucleotide sequence ID" value="NZ_LR134343.1"/>
</dbReference>
<dbReference type="Pfam" id="PF09526">
    <property type="entry name" value="DUF2387"/>
    <property type="match status" value="1"/>
</dbReference>
<dbReference type="SUPFAM" id="SSF57783">
    <property type="entry name" value="Zinc beta-ribbon"/>
    <property type="match status" value="1"/>
</dbReference>
<dbReference type="AlphaFoldDB" id="A0A3S4QNN0"/>
<protein>
    <submittedName>
        <fullName evidence="1">Probable metal-binding protein (DUF2387)</fullName>
    </submittedName>
</protein>
<organism evidence="1 2">
    <name type="scientific">Moraxella cuniculi</name>
    <dbReference type="NCBI Taxonomy" id="34061"/>
    <lineage>
        <taxon>Bacteria</taxon>
        <taxon>Pseudomonadati</taxon>
        <taxon>Pseudomonadota</taxon>
        <taxon>Gammaproteobacteria</taxon>
        <taxon>Moraxellales</taxon>
        <taxon>Moraxellaceae</taxon>
        <taxon>Moraxella</taxon>
    </lineage>
</organism>
<accession>A0A3S4QNN0</accession>
<reference evidence="1 2" key="1">
    <citation type="submission" date="2018-12" db="EMBL/GenBank/DDBJ databases">
        <authorList>
            <consortium name="Pathogen Informatics"/>
        </authorList>
    </citation>
    <scope>NUCLEOTIDE SEQUENCE [LARGE SCALE GENOMIC DNA]</scope>
    <source>
        <strain evidence="1 2">NCTC10297</strain>
    </source>
</reference>
<dbReference type="Proteomes" id="UP000274100">
    <property type="component" value="Chromosome"/>
</dbReference>
<dbReference type="OrthoDB" id="5881059at2"/>
<evidence type="ECO:0000313" key="1">
    <source>
        <dbReference type="EMBL" id="VEG12503.1"/>
    </source>
</evidence>